<dbReference type="EMBL" id="UYWY01021566">
    <property type="protein sequence ID" value="VDM44428.1"/>
    <property type="molecule type" value="Genomic_DNA"/>
</dbReference>
<reference evidence="3" key="1">
    <citation type="submission" date="2016-06" db="UniProtKB">
        <authorList>
            <consortium name="WormBaseParasite"/>
        </authorList>
    </citation>
    <scope>IDENTIFICATION</scope>
</reference>
<reference evidence="1 2" key="2">
    <citation type="submission" date="2018-11" db="EMBL/GenBank/DDBJ databases">
        <authorList>
            <consortium name="Pathogen Informatics"/>
        </authorList>
    </citation>
    <scope>NUCLEOTIDE SEQUENCE [LARGE SCALE GENOMIC DNA]</scope>
</reference>
<gene>
    <name evidence="1" type="ORF">TCNE_LOCUS13107</name>
</gene>
<evidence type="ECO:0000313" key="3">
    <source>
        <dbReference type="WBParaSite" id="TCNE_0001310701-mRNA-1"/>
    </source>
</evidence>
<sequence length="214" mass="23923">MFYETLAMVQCGSESFSWGNFKPLTTHGPTRMMYEFWTESSGCDVGLPLLTRNCRCLHSGIQVVLTSNHDESGKKKNQCQVIRDWFHKCEGFSDHHRSLFLAQAPDFVVSVFLLDNCRQAIRDQELIFCAKAARTGLCMRRADHTVGSGSDCYGSCELPSDVGGVIVQKYLFSNSRHTSCFGVQTMVKLLFAFPQEVKVFALPQSPKLVATCLG</sequence>
<name>A0A183UX87_TOXCA</name>
<dbReference type="AlphaFoldDB" id="A0A183UX87"/>
<protein>
    <submittedName>
        <fullName evidence="1 3">Uncharacterized protein</fullName>
    </submittedName>
</protein>
<keyword evidence="2" id="KW-1185">Reference proteome</keyword>
<organism evidence="2 3">
    <name type="scientific">Toxocara canis</name>
    <name type="common">Canine roundworm</name>
    <dbReference type="NCBI Taxonomy" id="6265"/>
    <lineage>
        <taxon>Eukaryota</taxon>
        <taxon>Metazoa</taxon>
        <taxon>Ecdysozoa</taxon>
        <taxon>Nematoda</taxon>
        <taxon>Chromadorea</taxon>
        <taxon>Rhabditida</taxon>
        <taxon>Spirurina</taxon>
        <taxon>Ascaridomorpha</taxon>
        <taxon>Ascaridoidea</taxon>
        <taxon>Toxocaridae</taxon>
        <taxon>Toxocara</taxon>
    </lineage>
</organism>
<proteinExistence type="predicted"/>
<evidence type="ECO:0000313" key="2">
    <source>
        <dbReference type="Proteomes" id="UP000050794"/>
    </source>
</evidence>
<dbReference type="Proteomes" id="UP000050794">
    <property type="component" value="Unassembled WGS sequence"/>
</dbReference>
<dbReference type="WBParaSite" id="TCNE_0001310701-mRNA-1">
    <property type="protein sequence ID" value="TCNE_0001310701-mRNA-1"/>
    <property type="gene ID" value="TCNE_0001310701"/>
</dbReference>
<evidence type="ECO:0000313" key="1">
    <source>
        <dbReference type="EMBL" id="VDM44428.1"/>
    </source>
</evidence>
<accession>A0A183UX87</accession>